<comment type="caution">
    <text evidence="2">The sequence shown here is derived from an EMBL/GenBank/DDBJ whole genome shotgun (WGS) entry which is preliminary data.</text>
</comment>
<proteinExistence type="predicted"/>
<dbReference type="Proteomes" id="UP000051660">
    <property type="component" value="Unassembled WGS sequence"/>
</dbReference>
<evidence type="ECO:0000313" key="2">
    <source>
        <dbReference type="EMBL" id="KRR22662.1"/>
    </source>
</evidence>
<sequence>MAAGGVRLLGDDVVGLPAGFLEAGAAAALVSVTEAGDRETATFFNAYHAARLDGCTPLKAFAATQRRMLADERWPIRRWAGFTLYGCT</sequence>
<dbReference type="AlphaFoldDB" id="A0A0R3MZB8"/>
<name>A0A0R3MZB8_9BRAD</name>
<reference evidence="2 3" key="1">
    <citation type="submission" date="2014-03" db="EMBL/GenBank/DDBJ databases">
        <title>Bradyrhizobium valentinum sp. nov., isolated from effective nodules of Lupinus mariae-josephae, a lupine endemic of basic-lime soils in Eastern Spain.</title>
        <authorList>
            <person name="Duran D."/>
            <person name="Rey L."/>
            <person name="Navarro A."/>
            <person name="Busquets A."/>
            <person name="Imperial J."/>
            <person name="Ruiz-Argueso T."/>
        </authorList>
    </citation>
    <scope>NUCLEOTIDE SEQUENCE [LARGE SCALE GENOMIC DNA]</scope>
    <source>
        <strain evidence="2 3">CCBAU 23086</strain>
    </source>
</reference>
<protein>
    <recommendedName>
        <fullName evidence="1">CHAT domain-containing protein</fullName>
    </recommendedName>
</protein>
<dbReference type="Pfam" id="PF12770">
    <property type="entry name" value="CHAT"/>
    <property type="match status" value="1"/>
</dbReference>
<dbReference type="InterPro" id="IPR024983">
    <property type="entry name" value="CHAT_dom"/>
</dbReference>
<evidence type="ECO:0000313" key="3">
    <source>
        <dbReference type="Proteomes" id="UP000051660"/>
    </source>
</evidence>
<feature type="domain" description="CHAT" evidence="1">
    <location>
        <begin position="3"/>
        <end position="86"/>
    </location>
</feature>
<gene>
    <name evidence="2" type="ORF">CQ14_31155</name>
</gene>
<evidence type="ECO:0000259" key="1">
    <source>
        <dbReference type="Pfam" id="PF12770"/>
    </source>
</evidence>
<accession>A0A0R3MZB8</accession>
<organism evidence="2 3">
    <name type="scientific">Bradyrhizobium lablabi</name>
    <dbReference type="NCBI Taxonomy" id="722472"/>
    <lineage>
        <taxon>Bacteria</taxon>
        <taxon>Pseudomonadati</taxon>
        <taxon>Pseudomonadota</taxon>
        <taxon>Alphaproteobacteria</taxon>
        <taxon>Hyphomicrobiales</taxon>
        <taxon>Nitrobacteraceae</taxon>
        <taxon>Bradyrhizobium</taxon>
    </lineage>
</organism>
<dbReference type="EMBL" id="LLYB01000072">
    <property type="protein sequence ID" value="KRR22662.1"/>
    <property type="molecule type" value="Genomic_DNA"/>
</dbReference>